<dbReference type="EMBL" id="VJMJ01000327">
    <property type="protein sequence ID" value="KAF0722668.1"/>
    <property type="molecule type" value="Genomic_DNA"/>
</dbReference>
<evidence type="ECO:0000313" key="3">
    <source>
        <dbReference type="EMBL" id="KAF0722668.1"/>
    </source>
</evidence>
<feature type="coiled-coil region" evidence="1">
    <location>
        <begin position="24"/>
        <end position="51"/>
    </location>
</feature>
<dbReference type="VEuPathDB" id="FungiDB:AeMF1_018200"/>
<sequence length="84" mass="9526">MSSGDGYDEVYRLKSNHKELLMHKHTLEKQLEMKQTQLKELKKAIEACQAQLEDDAPIVRKRDRSSISSSTPIAPAKRMASLDA</sequence>
<name>A0A6G0W6F3_9STRA</name>
<dbReference type="OrthoDB" id="103393at2759"/>
<organism evidence="3 4">
    <name type="scientific">Aphanomyces euteiches</name>
    <dbReference type="NCBI Taxonomy" id="100861"/>
    <lineage>
        <taxon>Eukaryota</taxon>
        <taxon>Sar</taxon>
        <taxon>Stramenopiles</taxon>
        <taxon>Oomycota</taxon>
        <taxon>Saprolegniomycetes</taxon>
        <taxon>Saprolegniales</taxon>
        <taxon>Verrucalvaceae</taxon>
        <taxon>Aphanomyces</taxon>
    </lineage>
</organism>
<evidence type="ECO:0000256" key="2">
    <source>
        <dbReference type="SAM" id="MobiDB-lite"/>
    </source>
</evidence>
<feature type="region of interest" description="Disordered" evidence="2">
    <location>
        <begin position="59"/>
        <end position="84"/>
    </location>
</feature>
<evidence type="ECO:0000313" key="4">
    <source>
        <dbReference type="Proteomes" id="UP000481153"/>
    </source>
</evidence>
<gene>
    <name evidence="3" type="ORF">Ae201684_018267</name>
</gene>
<comment type="caution">
    <text evidence="3">The sequence shown here is derived from an EMBL/GenBank/DDBJ whole genome shotgun (WGS) entry which is preliminary data.</text>
</comment>
<keyword evidence="4" id="KW-1185">Reference proteome</keyword>
<keyword evidence="1" id="KW-0175">Coiled coil</keyword>
<dbReference type="AlphaFoldDB" id="A0A6G0W6F3"/>
<accession>A0A6G0W6F3</accession>
<evidence type="ECO:0000256" key="1">
    <source>
        <dbReference type="SAM" id="Coils"/>
    </source>
</evidence>
<reference evidence="3 4" key="1">
    <citation type="submission" date="2019-07" db="EMBL/GenBank/DDBJ databases">
        <title>Genomics analysis of Aphanomyces spp. identifies a new class of oomycete effector associated with host adaptation.</title>
        <authorList>
            <person name="Gaulin E."/>
        </authorList>
    </citation>
    <scope>NUCLEOTIDE SEQUENCE [LARGE SCALE GENOMIC DNA]</scope>
    <source>
        <strain evidence="3 4">ATCC 201684</strain>
    </source>
</reference>
<proteinExistence type="predicted"/>
<dbReference type="Proteomes" id="UP000481153">
    <property type="component" value="Unassembled WGS sequence"/>
</dbReference>
<protein>
    <submittedName>
        <fullName evidence="3">Uncharacterized protein</fullName>
    </submittedName>
</protein>